<keyword evidence="2" id="KW-1185">Reference proteome</keyword>
<reference evidence="1" key="1">
    <citation type="submission" date="2010-06" db="EMBL/GenBank/DDBJ databases">
        <authorList>
            <person name="Muzny D."/>
            <person name="Qin X."/>
            <person name="Buhay C."/>
            <person name="Dugan-Rocha S."/>
            <person name="Ding Y."/>
            <person name="Chen G."/>
            <person name="Hawes A."/>
            <person name="Holder M."/>
            <person name="Jhangiani S."/>
            <person name="Johnson A."/>
            <person name="Khan Z."/>
            <person name="Li Z."/>
            <person name="Liu W."/>
            <person name="Liu X."/>
            <person name="Perez L."/>
            <person name="Shen H."/>
            <person name="Wang Q."/>
            <person name="Watt J."/>
            <person name="Xi L."/>
            <person name="Xin Y."/>
            <person name="Zhou J."/>
            <person name="Deng J."/>
            <person name="Jiang H."/>
            <person name="Liu Y."/>
            <person name="Qu J."/>
            <person name="Song X.-Z."/>
            <person name="Zhang L."/>
            <person name="Villasana D."/>
            <person name="Johnson A."/>
            <person name="Liu J."/>
            <person name="Liyanage D."/>
            <person name="Lorensuhewa L."/>
            <person name="Robinson T."/>
            <person name="Song A."/>
            <person name="Song B.-B."/>
            <person name="Dinh H."/>
            <person name="Thornton R."/>
            <person name="Coyle M."/>
            <person name="Francisco L."/>
            <person name="Jackson L."/>
            <person name="Javaid M."/>
            <person name="Korchina V."/>
            <person name="Kovar C."/>
            <person name="Mata R."/>
            <person name="Mathew T."/>
            <person name="Ngo R."/>
            <person name="Nguyen L."/>
            <person name="Nguyen N."/>
            <person name="Okwuonu G."/>
            <person name="Ongeri F."/>
            <person name="Pham C."/>
            <person name="Simmons D."/>
            <person name="Wilczek-Boney K."/>
            <person name="Hale W."/>
            <person name="Jakkamsetti A."/>
            <person name="Pham P."/>
            <person name="Ruth R."/>
            <person name="San Lucas F."/>
            <person name="Warren J."/>
            <person name="Zhang J."/>
            <person name="Zhao Z."/>
            <person name="Zhou C."/>
            <person name="Zhu D."/>
            <person name="Lee S."/>
            <person name="Bess C."/>
            <person name="Blankenburg K."/>
            <person name="Forbes L."/>
            <person name="Fu Q."/>
            <person name="Gubbala S."/>
            <person name="Hirani K."/>
            <person name="Jayaseelan J.C."/>
            <person name="Lara F."/>
            <person name="Munidasa M."/>
            <person name="Palculict T."/>
            <person name="Patil S."/>
            <person name="Pu L.-L."/>
            <person name="Saada N."/>
            <person name="Tang L."/>
            <person name="Weissenberger G."/>
            <person name="Zhu Y."/>
            <person name="Hemphill L."/>
            <person name="Shang Y."/>
            <person name="Youmans B."/>
            <person name="Ayvaz T."/>
            <person name="Ross M."/>
            <person name="Santibanez J."/>
            <person name="Aqrawi P."/>
            <person name="Gross S."/>
            <person name="Joshi V."/>
            <person name="Fowler G."/>
            <person name="Nazareth L."/>
            <person name="Reid J."/>
            <person name="Worley K."/>
            <person name="Petrosino J."/>
            <person name="Highlander S."/>
            <person name="Gibbs R."/>
        </authorList>
    </citation>
    <scope>NUCLEOTIDE SEQUENCE [LARGE SCALE GENOMIC DNA]</scope>
    <source>
        <strain evidence="1">ATCC 33030</strain>
    </source>
</reference>
<sequence>MAHGQQIGGGWPVDRLTTVKKRVFLPVVVSASLVLTGCTQGMIEQGEEQMDTMGNAEPVASPDATDPAGEVIDFDPIQDIDLVPATRTDTEIKDGGLGVRAGDKLLVGDIDMLTSGNARETAIDPDAADISANAGKFAVARADHNEVELVDPSAPSNPNTIVPVGDDVTVAAPLFGGGIIAGSDTEERVWIYAEDGTELDTFTVARPSDYLLAQEQTDDDDRVVRINRFDTTIQDLHVEGRQGGTLRVGLGVGKVAFGENGMVLAADATGNRMLVYTTDEVVRLHQMVPTDGSPWDVAWDSKRRLAWVSSTETNTVTAYDLSQGVPLEKGKLNTVADAQSLIVLEDGSLVLGSASGDGLQVIDPATVDSATN</sequence>
<evidence type="ECO:0000313" key="1">
    <source>
        <dbReference type="EMBL" id="EFK53947.1"/>
    </source>
</evidence>
<comment type="caution">
    <text evidence="1">The sequence shown here is derived from an EMBL/GenBank/DDBJ whole genome shotgun (WGS) entry which is preliminary data.</text>
</comment>
<gene>
    <name evidence="1" type="ORF">HMPREF0291_11604</name>
</gene>
<dbReference type="Proteomes" id="UP000004208">
    <property type="component" value="Unassembled WGS sequence"/>
</dbReference>
<dbReference type="Gene3D" id="2.130.10.10">
    <property type="entry name" value="YVTN repeat-like/Quinoprotein amine dehydrogenase"/>
    <property type="match status" value="1"/>
</dbReference>
<organism evidence="1 2">
    <name type="scientific">Corynebacterium genitalium ATCC 33030</name>
    <dbReference type="NCBI Taxonomy" id="585529"/>
    <lineage>
        <taxon>Bacteria</taxon>
        <taxon>Bacillati</taxon>
        <taxon>Actinomycetota</taxon>
        <taxon>Actinomycetes</taxon>
        <taxon>Mycobacteriales</taxon>
        <taxon>Corynebacteriaceae</taxon>
        <taxon>Corynebacterium</taxon>
    </lineage>
</organism>
<proteinExistence type="predicted"/>
<dbReference type="HOGENOM" id="CLU_049426_0_0_11"/>
<accession>D7WCR6</accession>
<dbReference type="STRING" id="585529.HMPREF0291_11604"/>
<dbReference type="SUPFAM" id="SSF63829">
    <property type="entry name" value="Calcium-dependent phosphotriesterase"/>
    <property type="match status" value="1"/>
</dbReference>
<name>D7WCR6_9CORY</name>
<evidence type="ECO:0000313" key="2">
    <source>
        <dbReference type="Proteomes" id="UP000004208"/>
    </source>
</evidence>
<protein>
    <submittedName>
        <fullName evidence="1">Uncharacterized protein</fullName>
    </submittedName>
</protein>
<dbReference type="eggNOG" id="COG3391">
    <property type="taxonomic scope" value="Bacteria"/>
</dbReference>
<dbReference type="InterPro" id="IPR015943">
    <property type="entry name" value="WD40/YVTN_repeat-like_dom_sf"/>
</dbReference>
<dbReference type="EMBL" id="ACLJ02000003">
    <property type="protein sequence ID" value="EFK53947.1"/>
    <property type="molecule type" value="Genomic_DNA"/>
</dbReference>
<dbReference type="AlphaFoldDB" id="D7WCR6"/>